<dbReference type="InterPro" id="IPR043573">
    <property type="entry name" value="Fig4-like"/>
</dbReference>
<dbReference type="PANTHER" id="PTHR45738">
    <property type="entry name" value="POLYPHOSPHOINOSITIDE PHOSPHATASE"/>
    <property type="match status" value="1"/>
</dbReference>
<feature type="compositionally biased region" description="Basic and acidic residues" evidence="2">
    <location>
        <begin position="50"/>
        <end position="65"/>
    </location>
</feature>
<protein>
    <submittedName>
        <fullName evidence="3">(thale cress) hypothetical protein</fullName>
    </submittedName>
</protein>
<evidence type="ECO:0000256" key="1">
    <source>
        <dbReference type="ARBA" id="ARBA00022801"/>
    </source>
</evidence>
<evidence type="ECO:0000313" key="4">
    <source>
        <dbReference type="Proteomes" id="UP000516314"/>
    </source>
</evidence>
<accession>A0A7G2EAG1</accession>
<feature type="region of interest" description="Disordered" evidence="2">
    <location>
        <begin position="19"/>
        <end position="77"/>
    </location>
</feature>
<proteinExistence type="predicted"/>
<dbReference type="EMBL" id="LR881467">
    <property type="protein sequence ID" value="CAD5318414.1"/>
    <property type="molecule type" value="Genomic_DNA"/>
</dbReference>
<sequence length="219" mass="24506">MVKSARMGRLIWLARETDDCVSKSENSSSQDGVASTKVKRKKVKGSPYGENEKLEPSESAEKTHDPGTSSPFDPTRYTKEEMHKLKRRMIVGNEESSGFKAITTCYGIIWFVRFLEPYYIFVTTNRKASGMGYTVSILHAGVPFQPSKSLAFIGFSTTVISAKQFPWQLPYPFSFRAWTSKIGQDLNSGIDDEPVALTPEFCSQAAYVNQFSLVVITVK</sequence>
<evidence type="ECO:0000256" key="2">
    <source>
        <dbReference type="SAM" id="MobiDB-lite"/>
    </source>
</evidence>
<organism evidence="3 4">
    <name type="scientific">Arabidopsis thaliana</name>
    <name type="common">Mouse-ear cress</name>
    <dbReference type="NCBI Taxonomy" id="3702"/>
    <lineage>
        <taxon>Eukaryota</taxon>
        <taxon>Viridiplantae</taxon>
        <taxon>Streptophyta</taxon>
        <taxon>Embryophyta</taxon>
        <taxon>Tracheophyta</taxon>
        <taxon>Spermatophyta</taxon>
        <taxon>Magnoliopsida</taxon>
        <taxon>eudicotyledons</taxon>
        <taxon>Gunneridae</taxon>
        <taxon>Pentapetalae</taxon>
        <taxon>rosids</taxon>
        <taxon>malvids</taxon>
        <taxon>Brassicales</taxon>
        <taxon>Brassicaceae</taxon>
        <taxon>Camelineae</taxon>
        <taxon>Arabidopsis</taxon>
    </lineage>
</organism>
<keyword evidence="1" id="KW-0378">Hydrolase</keyword>
<dbReference type="PANTHER" id="PTHR45738:SF6">
    <property type="entry name" value="PHOSPHOINOSITIDE PHOSPHATASE SAC5"/>
    <property type="match status" value="1"/>
</dbReference>
<dbReference type="GO" id="GO:0046856">
    <property type="term" value="P:phosphatidylinositol dephosphorylation"/>
    <property type="evidence" value="ECO:0007669"/>
    <property type="project" value="InterPro"/>
</dbReference>
<dbReference type="AlphaFoldDB" id="A0A7G2EAG1"/>
<gene>
    <name evidence="3" type="ORF">AT9943_LOCUS6649</name>
</gene>
<dbReference type="GO" id="GO:0043813">
    <property type="term" value="F:phosphatidylinositol-3,5-bisphosphate 5-phosphatase activity"/>
    <property type="evidence" value="ECO:0007669"/>
    <property type="project" value="InterPro"/>
</dbReference>
<feature type="compositionally biased region" description="Polar residues" evidence="2">
    <location>
        <begin position="23"/>
        <end position="33"/>
    </location>
</feature>
<dbReference type="Proteomes" id="UP000516314">
    <property type="component" value="Chromosome 2"/>
</dbReference>
<reference evidence="3 4" key="1">
    <citation type="submission" date="2020-09" db="EMBL/GenBank/DDBJ databases">
        <authorList>
            <person name="Ashkenazy H."/>
        </authorList>
    </citation>
    <scope>NUCLEOTIDE SEQUENCE [LARGE SCALE GENOMIC DNA]</scope>
    <source>
        <strain evidence="4">cv. Cdm-0</strain>
    </source>
</reference>
<name>A0A7G2EAG1_ARATH</name>
<evidence type="ECO:0000313" key="3">
    <source>
        <dbReference type="EMBL" id="CAD5318414.1"/>
    </source>
</evidence>